<dbReference type="Pfam" id="PF03140">
    <property type="entry name" value="DUF247"/>
    <property type="match status" value="1"/>
</dbReference>
<dbReference type="PANTHER" id="PTHR31170">
    <property type="entry name" value="BNAC04G53230D PROTEIN"/>
    <property type="match status" value="1"/>
</dbReference>
<evidence type="ECO:0000313" key="4">
    <source>
        <dbReference type="RefSeq" id="XP_071918689.1"/>
    </source>
</evidence>
<dbReference type="InterPro" id="IPR004158">
    <property type="entry name" value="DUF247_pln"/>
</dbReference>
<evidence type="ECO:0000256" key="2">
    <source>
        <dbReference type="SAM" id="Phobius"/>
    </source>
</evidence>
<evidence type="ECO:0000313" key="3">
    <source>
        <dbReference type="Proteomes" id="UP001652660"/>
    </source>
</evidence>
<sequence length="510" mass="58005">MGENSWVVEVNDKVNRLSDITRSEEKAWQSHSIYKLPACVTDLVTDRKESVYKPRAISFGPYHYGESNLDPMEAHKERALLHFIERSGNPLEHYRRALCGVVKELKDAYDSLDDKWKQDPEAFLKLMIRDGCFMLEVLRSSSTDLTKNGYASNDPIFSKHGMTYMLPYIKRDMLMLENQLPMLLLRTLHAVYKQDAMTSEESADQSEKSAQRSEESAQRSEESVDKLILKFYSHIYSSSCSTQPKLDECLHILDAYRTILLWKDSVTQTQEFTPHCKEGNNSGDVLSARELKESGISIKKSKSTSLTDIQFDCKWGILKLPPICMDDVSETMFLNLIAFERFHAGVGSQVTNYIYLMDKLIDDAKDVNILQSHGILHNALGSDKALAQLINSLSKDVVLDRDSNLNRVHVAINNYCKTEPHKWRASLIQTYFRNPWALVSVMAAIVLFALTIVQALYGALQYYQGEKKGYLYCKVCFLKISASRRNSGLVIHCFGEGAEPKALFHSLVGM</sequence>
<dbReference type="GeneID" id="140013335"/>
<keyword evidence="2" id="KW-0472">Membrane</keyword>
<name>A0ABM4VGM5_COFAR</name>
<feature type="region of interest" description="Disordered" evidence="1">
    <location>
        <begin position="198"/>
        <end position="221"/>
    </location>
</feature>
<keyword evidence="3" id="KW-1185">Reference proteome</keyword>
<gene>
    <name evidence="4" type="primary">LOC140013335</name>
</gene>
<keyword evidence="2" id="KW-1133">Transmembrane helix</keyword>
<feature type="compositionally biased region" description="Basic and acidic residues" evidence="1">
    <location>
        <begin position="205"/>
        <end position="221"/>
    </location>
</feature>
<organism evidence="3 4">
    <name type="scientific">Coffea arabica</name>
    <name type="common">Arabian coffee</name>
    <dbReference type="NCBI Taxonomy" id="13443"/>
    <lineage>
        <taxon>Eukaryota</taxon>
        <taxon>Viridiplantae</taxon>
        <taxon>Streptophyta</taxon>
        <taxon>Embryophyta</taxon>
        <taxon>Tracheophyta</taxon>
        <taxon>Spermatophyta</taxon>
        <taxon>Magnoliopsida</taxon>
        <taxon>eudicotyledons</taxon>
        <taxon>Gunneridae</taxon>
        <taxon>Pentapetalae</taxon>
        <taxon>asterids</taxon>
        <taxon>lamiids</taxon>
        <taxon>Gentianales</taxon>
        <taxon>Rubiaceae</taxon>
        <taxon>Ixoroideae</taxon>
        <taxon>Gardenieae complex</taxon>
        <taxon>Bertiereae - Coffeeae clade</taxon>
        <taxon>Coffeeae</taxon>
        <taxon>Coffea</taxon>
    </lineage>
</organism>
<reference evidence="4" key="1">
    <citation type="submission" date="2025-08" db="UniProtKB">
        <authorList>
            <consortium name="RefSeq"/>
        </authorList>
    </citation>
    <scope>IDENTIFICATION</scope>
    <source>
        <tissue evidence="4">Leaves</tissue>
    </source>
</reference>
<protein>
    <submittedName>
        <fullName evidence="4">UPF0481 protein At3g47200-like</fullName>
    </submittedName>
</protein>
<dbReference type="RefSeq" id="XP_071918689.1">
    <property type="nucleotide sequence ID" value="XM_072062588.1"/>
</dbReference>
<accession>A0ABM4VGM5</accession>
<proteinExistence type="predicted"/>
<keyword evidence="2" id="KW-0812">Transmembrane</keyword>
<evidence type="ECO:0000256" key="1">
    <source>
        <dbReference type="SAM" id="MobiDB-lite"/>
    </source>
</evidence>
<dbReference type="PANTHER" id="PTHR31170:SF18">
    <property type="entry name" value="(WILD MALAYSIAN BANANA) HYPOTHETICAL PROTEIN"/>
    <property type="match status" value="1"/>
</dbReference>
<feature type="transmembrane region" description="Helical" evidence="2">
    <location>
        <begin position="436"/>
        <end position="460"/>
    </location>
</feature>
<dbReference type="Proteomes" id="UP001652660">
    <property type="component" value="Chromosome 8c"/>
</dbReference>